<dbReference type="Proteomes" id="UP000282312">
    <property type="component" value="Unassembled WGS sequence"/>
</dbReference>
<dbReference type="RefSeq" id="WP_124770837.1">
    <property type="nucleotide sequence ID" value="NZ_QGSZ01000102.1"/>
</dbReference>
<comment type="caution">
    <text evidence="1">The sequence shown here is derived from an EMBL/GenBank/DDBJ whole genome shotgun (WGS) entry which is preliminary data.</text>
</comment>
<name>A0A3N9X4J8_9ACTN</name>
<dbReference type="InterPro" id="IPR027417">
    <property type="entry name" value="P-loop_NTPase"/>
</dbReference>
<gene>
    <name evidence="1" type="ORF">DLJ59_02185</name>
</gene>
<organism evidence="1 2">
    <name type="scientific">Micromonospora inaquosa</name>
    <dbReference type="NCBI Taxonomy" id="2203716"/>
    <lineage>
        <taxon>Bacteria</taxon>
        <taxon>Bacillati</taxon>
        <taxon>Actinomycetota</taxon>
        <taxon>Actinomycetes</taxon>
        <taxon>Micromonosporales</taxon>
        <taxon>Micromonosporaceae</taxon>
        <taxon>Micromonospora</taxon>
    </lineage>
</organism>
<keyword evidence="2" id="KW-1185">Reference proteome</keyword>
<protein>
    <submittedName>
        <fullName evidence="1">Topology modulation protein</fullName>
    </submittedName>
</protein>
<dbReference type="PANTHER" id="PTHR37816:SF3">
    <property type="entry name" value="MODULATES DNA TOPOLOGY"/>
    <property type="match status" value="1"/>
</dbReference>
<dbReference type="PANTHER" id="PTHR37816">
    <property type="entry name" value="YALI0E33011P"/>
    <property type="match status" value="1"/>
</dbReference>
<sequence>MKRIAIIGCGGAGKTVLANRLAALLDLPVINLDAIYYDENWREKTTDEFAAIQRKMVTADRWIIDGNHASTLHIRAKRADTVIFLDLPVRTCLWGVLQRRWRYRGGQYPHGVYDRITLSFIRYVIGYRKTMRPRVATIVREHGQHTQCVTLTSRTQTKRFLQRLGAH</sequence>
<dbReference type="SUPFAM" id="SSF52540">
    <property type="entry name" value="P-loop containing nucleoside triphosphate hydrolases"/>
    <property type="match status" value="1"/>
</dbReference>
<proteinExistence type="predicted"/>
<evidence type="ECO:0000313" key="1">
    <source>
        <dbReference type="EMBL" id="RQX08036.1"/>
    </source>
</evidence>
<dbReference type="InterPro" id="IPR052922">
    <property type="entry name" value="Cytidylate_Kinase-2"/>
</dbReference>
<dbReference type="AlphaFoldDB" id="A0A3N9X4J8"/>
<dbReference type="OrthoDB" id="3199600at2"/>
<dbReference type="Gene3D" id="3.40.50.300">
    <property type="entry name" value="P-loop containing nucleotide triphosphate hydrolases"/>
    <property type="match status" value="1"/>
</dbReference>
<evidence type="ECO:0000313" key="2">
    <source>
        <dbReference type="Proteomes" id="UP000282312"/>
    </source>
</evidence>
<accession>A0A3N9X4J8</accession>
<reference evidence="1 2" key="1">
    <citation type="submission" date="2018-05" db="EMBL/GenBank/DDBJ databases">
        <title>Micromonospora from Atacama Desert.</title>
        <authorList>
            <person name="Carro L."/>
            <person name="Goodfellow M."/>
            <person name="Klenk H.-P."/>
        </authorList>
    </citation>
    <scope>NUCLEOTIDE SEQUENCE [LARGE SCALE GENOMIC DNA]</scope>
    <source>
        <strain evidence="1 2">LB39</strain>
    </source>
</reference>
<dbReference type="EMBL" id="QGSZ01000102">
    <property type="protein sequence ID" value="RQX08036.1"/>
    <property type="molecule type" value="Genomic_DNA"/>
</dbReference>